<name>A0A1L3GKG3_SYNAC</name>
<feature type="domain" description="Mop" evidence="6">
    <location>
        <begin position="197"/>
        <end position="263"/>
    </location>
</feature>
<dbReference type="PANTHER" id="PTHR30432">
    <property type="entry name" value="TRANSCRIPTIONAL REGULATOR MODE"/>
    <property type="match status" value="1"/>
</dbReference>
<keyword evidence="3 5" id="KW-0500">Molybdenum</keyword>
<gene>
    <name evidence="7" type="ORF">A7E75_03640</name>
</gene>
<dbReference type="InterPro" id="IPR005116">
    <property type="entry name" value="Transp-assoc_OB_typ1"/>
</dbReference>
<dbReference type="Gene3D" id="1.10.10.10">
    <property type="entry name" value="Winged helix-like DNA-binding domain superfamily/Winged helix DNA-binding domain"/>
    <property type="match status" value="1"/>
</dbReference>
<reference evidence="7 8" key="1">
    <citation type="journal article" date="2017" name="Genome Announc.">
        <title>Complete Genome Sequences of Two Acetylene-Fermenting Pelobacter acetylenicus Strains.</title>
        <authorList>
            <person name="Sutton J.M."/>
            <person name="Baesman S.M."/>
            <person name="Fierst J.L."/>
            <person name="Poret-Peterson A.T."/>
            <person name="Oremland R.S."/>
            <person name="Dunlap D.S."/>
            <person name="Akob D.M."/>
        </authorList>
    </citation>
    <scope>NUCLEOTIDE SEQUENCE [LARGE SCALE GENOMIC DNA]</scope>
    <source>
        <strain evidence="7 8">DSM 3247</strain>
    </source>
</reference>
<dbReference type="SUPFAM" id="SSF50331">
    <property type="entry name" value="MOP-like"/>
    <property type="match status" value="2"/>
</dbReference>
<keyword evidence="2 5" id="KW-0813">Transport</keyword>
<organism evidence="7 8">
    <name type="scientific">Syntrophotalea acetylenica</name>
    <name type="common">Pelobacter acetylenicus</name>
    <dbReference type="NCBI Taxonomy" id="29542"/>
    <lineage>
        <taxon>Bacteria</taxon>
        <taxon>Pseudomonadati</taxon>
        <taxon>Thermodesulfobacteriota</taxon>
        <taxon>Desulfuromonadia</taxon>
        <taxon>Desulfuromonadales</taxon>
        <taxon>Syntrophotaleaceae</taxon>
        <taxon>Syntrophotalea</taxon>
    </lineage>
</organism>
<dbReference type="PIRSF" id="PIRSF005763">
    <property type="entry name" value="Txn_reg_ModE"/>
    <property type="match status" value="1"/>
</dbReference>
<dbReference type="AlphaFoldDB" id="A0A1L3GKG3"/>
<comment type="similarity">
    <text evidence="1 5">Belongs to the ModE family.</text>
</comment>
<dbReference type="PROSITE" id="PS51866">
    <property type="entry name" value="MOP"/>
    <property type="match status" value="2"/>
</dbReference>
<dbReference type="InterPro" id="IPR008995">
    <property type="entry name" value="Mo/tungstate-bd_C_term_dom"/>
</dbReference>
<dbReference type="GO" id="GO:0003700">
    <property type="term" value="F:DNA-binding transcription factor activity"/>
    <property type="evidence" value="ECO:0007669"/>
    <property type="project" value="InterPro"/>
</dbReference>
<accession>A0A1L3GKG3</accession>
<dbReference type="PANTHER" id="PTHR30432:SF1">
    <property type="entry name" value="DNA-BINDING TRANSCRIPTIONAL DUAL REGULATOR MODE"/>
    <property type="match status" value="1"/>
</dbReference>
<dbReference type="Gene3D" id="2.40.50.100">
    <property type="match status" value="2"/>
</dbReference>
<dbReference type="InterPro" id="IPR000847">
    <property type="entry name" value="LysR_HTH_N"/>
</dbReference>
<dbReference type="SUPFAM" id="SSF46785">
    <property type="entry name" value="Winged helix' DNA-binding domain"/>
    <property type="match status" value="1"/>
</dbReference>
<evidence type="ECO:0000313" key="8">
    <source>
        <dbReference type="Proteomes" id="UP000182264"/>
    </source>
</evidence>
<evidence type="ECO:0000313" key="7">
    <source>
        <dbReference type="EMBL" id="APG26158.1"/>
    </source>
</evidence>
<sequence>MDISLTGDLWFRKSGQEFLGSRRIQLLEKVGELGSITKAGKAVGISYKTAWEQVEMLNNLSDRPLVVKTTGGRGGGGTRLTEAGEEVIRRFRLIQQEHERFLNSIGNHLQDGEGFYQFLRKINMKVSARNIWSGDIAQMQKGAINTLVTVALKGGDHICSLITNESVESLGLEIGAPVVAMAKAPAVMVIKELGKARLSACNILQGTVQRIIEGQVDCDVTLELPGGTTVSATLTLASDQSLDLREGDEAWAVVQESSVILGVV</sequence>
<dbReference type="InterPro" id="IPR036390">
    <property type="entry name" value="WH_DNA-bd_sf"/>
</dbReference>
<evidence type="ECO:0000256" key="2">
    <source>
        <dbReference type="ARBA" id="ARBA00022448"/>
    </source>
</evidence>
<dbReference type="STRING" id="29542.A6070_12265"/>
<keyword evidence="8" id="KW-1185">Reference proteome</keyword>
<dbReference type="InterPro" id="IPR004606">
    <property type="entry name" value="Mop_domain"/>
</dbReference>
<dbReference type="GO" id="GO:0030151">
    <property type="term" value="F:molybdenum ion binding"/>
    <property type="evidence" value="ECO:0007669"/>
    <property type="project" value="UniProtKB-UniRule"/>
</dbReference>
<evidence type="ECO:0000256" key="1">
    <source>
        <dbReference type="ARBA" id="ARBA00008110"/>
    </source>
</evidence>
<evidence type="ECO:0000259" key="6">
    <source>
        <dbReference type="PROSITE" id="PS51866"/>
    </source>
</evidence>
<evidence type="ECO:0000256" key="5">
    <source>
        <dbReference type="PIRNR" id="PIRNR005763"/>
    </source>
</evidence>
<dbReference type="Proteomes" id="UP000182264">
    <property type="component" value="Chromosome"/>
</dbReference>
<feature type="domain" description="Mop" evidence="6">
    <location>
        <begin position="125"/>
        <end position="191"/>
    </location>
</feature>
<dbReference type="Pfam" id="PF00126">
    <property type="entry name" value="HTH_1"/>
    <property type="match status" value="1"/>
</dbReference>
<dbReference type="InterPro" id="IPR016462">
    <property type="entry name" value="ModE"/>
</dbReference>
<dbReference type="Pfam" id="PF03459">
    <property type="entry name" value="TOBE"/>
    <property type="match status" value="2"/>
</dbReference>
<dbReference type="KEGG" id="pace:A6070_12265"/>
<dbReference type="InterPro" id="IPR036388">
    <property type="entry name" value="WH-like_DNA-bd_sf"/>
</dbReference>
<dbReference type="InterPro" id="IPR051815">
    <property type="entry name" value="Molybdate_resp_trans_reg"/>
</dbReference>
<keyword evidence="4" id="KW-0677">Repeat</keyword>
<dbReference type="GO" id="GO:0015689">
    <property type="term" value="P:molybdate ion transport"/>
    <property type="evidence" value="ECO:0007669"/>
    <property type="project" value="UniProtKB-UniRule"/>
</dbReference>
<proteinExistence type="inferred from homology"/>
<evidence type="ECO:0000256" key="4">
    <source>
        <dbReference type="ARBA" id="ARBA00022737"/>
    </source>
</evidence>
<dbReference type="EMBL" id="CP015518">
    <property type="protein sequence ID" value="APG26158.1"/>
    <property type="molecule type" value="Genomic_DNA"/>
</dbReference>
<dbReference type="NCBIfam" id="TIGR00638">
    <property type="entry name" value="Mop"/>
    <property type="match status" value="1"/>
</dbReference>
<evidence type="ECO:0000256" key="3">
    <source>
        <dbReference type="ARBA" id="ARBA00022505"/>
    </source>
</evidence>
<protein>
    <submittedName>
        <fullName evidence="7">Molybdenum-dependent transcriptional regulator</fullName>
    </submittedName>
</protein>